<protein>
    <recommendedName>
        <fullName evidence="4">Tetratricopeptide repeat-like domain-containing protein</fullName>
    </recommendedName>
</protein>
<dbReference type="Proteomes" id="UP000199478">
    <property type="component" value="Unassembled WGS sequence"/>
</dbReference>
<evidence type="ECO:0000313" key="2">
    <source>
        <dbReference type="EMBL" id="SFR41995.1"/>
    </source>
</evidence>
<evidence type="ECO:0000313" key="3">
    <source>
        <dbReference type="Proteomes" id="UP000199478"/>
    </source>
</evidence>
<feature type="transmembrane region" description="Helical" evidence="1">
    <location>
        <begin position="31"/>
        <end position="49"/>
    </location>
</feature>
<dbReference type="AlphaFoldDB" id="A0A1I6GIH2"/>
<sequence length="222" mass="23102">MGARVSNSDSFIDEVTEEVKRDKLYAQMRKYGPIAVALVLALVGGAAYSEYKSAQENARAQAAGDAIYDALTGTDASARAQDLAAVPVDGPAAAVAAMLAASAMVEADDFAGAAAGFAALAADETAPQMYRDLAALKAAMLPNDDAAAKIAALTPLSQPGQPYYLLAMEQIAYVHLDGGDKEAALVILRQIEEDAASTQGLRERVQNMMIALGEPLPEPVTQ</sequence>
<name>A0A1I6GIH2_9RHOB</name>
<dbReference type="EMBL" id="FOYP01000001">
    <property type="protein sequence ID" value="SFR41995.1"/>
    <property type="molecule type" value="Genomic_DNA"/>
</dbReference>
<keyword evidence="1" id="KW-1133">Transmembrane helix</keyword>
<proteinExistence type="predicted"/>
<evidence type="ECO:0000256" key="1">
    <source>
        <dbReference type="SAM" id="Phobius"/>
    </source>
</evidence>
<accession>A0A1I6GIH2</accession>
<keyword evidence="3" id="KW-1185">Reference proteome</keyword>
<keyword evidence="1" id="KW-0812">Transmembrane</keyword>
<evidence type="ECO:0008006" key="4">
    <source>
        <dbReference type="Google" id="ProtNLM"/>
    </source>
</evidence>
<dbReference type="STRING" id="390270.SAMN04488005_1719"/>
<keyword evidence="1" id="KW-0472">Membrane</keyword>
<organism evidence="2 3">
    <name type="scientific">Yoonia tamlensis</name>
    <dbReference type="NCBI Taxonomy" id="390270"/>
    <lineage>
        <taxon>Bacteria</taxon>
        <taxon>Pseudomonadati</taxon>
        <taxon>Pseudomonadota</taxon>
        <taxon>Alphaproteobacteria</taxon>
        <taxon>Rhodobacterales</taxon>
        <taxon>Paracoccaceae</taxon>
        <taxon>Yoonia</taxon>
    </lineage>
</organism>
<reference evidence="3" key="1">
    <citation type="submission" date="2016-10" db="EMBL/GenBank/DDBJ databases">
        <authorList>
            <person name="Varghese N."/>
            <person name="Submissions S."/>
        </authorList>
    </citation>
    <scope>NUCLEOTIDE SEQUENCE [LARGE SCALE GENOMIC DNA]</scope>
    <source>
        <strain evidence="3">DSM 26879</strain>
    </source>
</reference>
<gene>
    <name evidence="2" type="ORF">SAMN04488005_1719</name>
</gene>